<accession>A0A3D9H2K9</accession>
<keyword evidence="3" id="KW-1185">Reference proteome</keyword>
<sequence>MTVTFSRETIQQWLTEQMSELLDKQPSEIDPDRALEEMEALSLDVVHVVAGAMKEFSIKVPRSEFAGHNTINKLSDLLVSHQAG</sequence>
<dbReference type="EMBL" id="QRDW01000021">
    <property type="protein sequence ID" value="RED43712.1"/>
    <property type="molecule type" value="Genomic_DNA"/>
</dbReference>
<gene>
    <name evidence="2" type="ORF">DFP90_12123</name>
</gene>
<feature type="domain" description="Carrier" evidence="1">
    <location>
        <begin position="4"/>
        <end position="82"/>
    </location>
</feature>
<evidence type="ECO:0000313" key="3">
    <source>
        <dbReference type="Proteomes" id="UP000256845"/>
    </source>
</evidence>
<dbReference type="InterPro" id="IPR009081">
    <property type="entry name" value="PP-bd_ACP"/>
</dbReference>
<proteinExistence type="predicted"/>
<reference evidence="2 3" key="1">
    <citation type="submission" date="2018-07" db="EMBL/GenBank/DDBJ databases">
        <title>Genomic Encyclopedia of Type Strains, Phase III (KMG-III): the genomes of soil and plant-associated and newly described type strains.</title>
        <authorList>
            <person name="Whitman W."/>
        </authorList>
    </citation>
    <scope>NUCLEOTIDE SEQUENCE [LARGE SCALE GENOMIC DNA]</scope>
    <source>
        <strain evidence="2 3">CECT 8488</strain>
    </source>
</reference>
<organism evidence="2 3">
    <name type="scientific">Aestuariispira insulae</name>
    <dbReference type="NCBI Taxonomy" id="1461337"/>
    <lineage>
        <taxon>Bacteria</taxon>
        <taxon>Pseudomonadati</taxon>
        <taxon>Pseudomonadota</taxon>
        <taxon>Alphaproteobacteria</taxon>
        <taxon>Rhodospirillales</taxon>
        <taxon>Kiloniellaceae</taxon>
        <taxon>Aestuariispira</taxon>
    </lineage>
</organism>
<comment type="caution">
    <text evidence="2">The sequence shown here is derived from an EMBL/GenBank/DDBJ whole genome shotgun (WGS) entry which is preliminary data.</text>
</comment>
<evidence type="ECO:0000259" key="1">
    <source>
        <dbReference type="PROSITE" id="PS50075"/>
    </source>
</evidence>
<dbReference type="OrthoDB" id="9023404at2"/>
<protein>
    <submittedName>
        <fullName evidence="2">Acyl carrier protein</fullName>
    </submittedName>
</protein>
<dbReference type="Proteomes" id="UP000256845">
    <property type="component" value="Unassembled WGS sequence"/>
</dbReference>
<dbReference type="AlphaFoldDB" id="A0A3D9H2K9"/>
<evidence type="ECO:0000313" key="2">
    <source>
        <dbReference type="EMBL" id="RED43712.1"/>
    </source>
</evidence>
<dbReference type="InterPro" id="IPR036736">
    <property type="entry name" value="ACP-like_sf"/>
</dbReference>
<dbReference type="SUPFAM" id="SSF47336">
    <property type="entry name" value="ACP-like"/>
    <property type="match status" value="1"/>
</dbReference>
<name>A0A3D9H2K9_9PROT</name>
<dbReference type="Gene3D" id="1.10.1200.10">
    <property type="entry name" value="ACP-like"/>
    <property type="match status" value="1"/>
</dbReference>
<dbReference type="RefSeq" id="WP_115939607.1">
    <property type="nucleotide sequence ID" value="NZ_QRDW01000021.1"/>
</dbReference>
<dbReference type="PROSITE" id="PS50075">
    <property type="entry name" value="CARRIER"/>
    <property type="match status" value="1"/>
</dbReference>
<dbReference type="Pfam" id="PF00550">
    <property type="entry name" value="PP-binding"/>
    <property type="match status" value="1"/>
</dbReference>